<feature type="transmembrane region" description="Helical" evidence="4">
    <location>
        <begin position="53"/>
        <end position="72"/>
    </location>
</feature>
<dbReference type="InterPro" id="IPR058039">
    <property type="entry name" value="At3g05675-like_ankyrin"/>
</dbReference>
<keyword evidence="4" id="KW-1133">Transmembrane helix</keyword>
<keyword evidence="4" id="KW-0812">Transmembrane</keyword>
<dbReference type="PANTHER" id="PTHR31060:SF31">
    <property type="entry name" value="BTB_POZ DOMAIN PROTEIN"/>
    <property type="match status" value="1"/>
</dbReference>
<dbReference type="InterPro" id="IPR038920">
    <property type="entry name" value="At3g05675-like"/>
</dbReference>
<comment type="pathway">
    <text evidence="2">Protein modification; protein ubiquitination.</text>
</comment>
<dbReference type="EMBL" id="JADFTS010000005">
    <property type="protein sequence ID" value="KAF9605893.1"/>
    <property type="molecule type" value="Genomic_DNA"/>
</dbReference>
<comment type="caution">
    <text evidence="6">The sequence shown here is derived from an EMBL/GenBank/DDBJ whole genome shotgun (WGS) entry which is preliminary data.</text>
</comment>
<reference evidence="6 7" key="1">
    <citation type="submission" date="2020-10" db="EMBL/GenBank/DDBJ databases">
        <title>The Coptis chinensis genome and diversification of protoberbering-type alkaloids.</title>
        <authorList>
            <person name="Wang B."/>
            <person name="Shu S."/>
            <person name="Song C."/>
            <person name="Liu Y."/>
        </authorList>
    </citation>
    <scope>NUCLEOTIDE SEQUENCE [LARGE SCALE GENOMIC DNA]</scope>
    <source>
        <strain evidence="6">HL-2020</strain>
        <tissue evidence="6">Leaf</tissue>
    </source>
</reference>
<sequence length="423" mass="46986">MDQMITYPTKPSTLLNSIFMYTVNTAAKTLMSIASTSTSSSGDAVKWKFSDHLSYMFMLMTWVTVWFLRVLMDYLPSSLVPSPHYFLSGGGLLALGSSDFSSSSTSTSTSTSTDLVVHDGFAYHQFGGPSTKAMGRALSHIFGLVNDTPASSRKYQFAISVADNTVDENTRDGHIALQEINRIALSSAFARTSNLLYQSLQRGSDIDETNTWPMRMLSLLPLGSYLGWGLQFCLHNFLPLLGSNNTSKQRGMIGSGEVTRSSYESVKAEKYAHELLWITNKLRGCGVADEALVQWSVASGLATASLMASQRVQNTIVLISAILVRELARGETKVPKQVKYRLLLLWVPLFCYASNGLAHPVLTAYEKAEMEKAMEEIISCLPVSDQEIILTNWLQDFVCSNSEWPNLRVSYDRWCRCSRKLLM</sequence>
<keyword evidence="4" id="KW-0472">Membrane</keyword>
<dbReference type="PANTHER" id="PTHR31060">
    <property type="entry name" value="OSJNBA0011J08.25 PROTEIN-RELATED"/>
    <property type="match status" value="1"/>
</dbReference>
<evidence type="ECO:0000259" key="5">
    <source>
        <dbReference type="Pfam" id="PF25553"/>
    </source>
</evidence>
<protein>
    <recommendedName>
        <fullName evidence="5">At3g05675-like ankyrin-like domain-containing protein</fullName>
    </recommendedName>
</protein>
<dbReference type="Pfam" id="PF25553">
    <property type="entry name" value="BTB-POZ_ANK-like"/>
    <property type="match status" value="1"/>
</dbReference>
<organism evidence="6 7">
    <name type="scientific">Coptis chinensis</name>
    <dbReference type="NCBI Taxonomy" id="261450"/>
    <lineage>
        <taxon>Eukaryota</taxon>
        <taxon>Viridiplantae</taxon>
        <taxon>Streptophyta</taxon>
        <taxon>Embryophyta</taxon>
        <taxon>Tracheophyta</taxon>
        <taxon>Spermatophyta</taxon>
        <taxon>Magnoliopsida</taxon>
        <taxon>Ranunculales</taxon>
        <taxon>Ranunculaceae</taxon>
        <taxon>Coptidoideae</taxon>
        <taxon>Coptis</taxon>
    </lineage>
</organism>
<evidence type="ECO:0000256" key="1">
    <source>
        <dbReference type="ARBA" id="ARBA00002668"/>
    </source>
</evidence>
<name>A0A835HYW5_9MAGN</name>
<dbReference type="OrthoDB" id="778222at2759"/>
<keyword evidence="3" id="KW-0833">Ubl conjugation pathway</keyword>
<comment type="function">
    <text evidence="1">May act as a substrate-specific adapter of an E3 ubiquitin-protein ligase complex (CUL3-RBX1-BTB) which mediates the ubiquitination and subsequent proteasomal degradation of target proteins.</text>
</comment>
<keyword evidence="7" id="KW-1185">Reference proteome</keyword>
<evidence type="ECO:0000313" key="7">
    <source>
        <dbReference type="Proteomes" id="UP000631114"/>
    </source>
</evidence>
<feature type="domain" description="At3g05675-like ankyrin-like" evidence="5">
    <location>
        <begin position="232"/>
        <end position="418"/>
    </location>
</feature>
<dbReference type="GO" id="GO:0016567">
    <property type="term" value="P:protein ubiquitination"/>
    <property type="evidence" value="ECO:0007669"/>
    <property type="project" value="UniProtKB-UniPathway"/>
</dbReference>
<dbReference type="Proteomes" id="UP000631114">
    <property type="component" value="Unassembled WGS sequence"/>
</dbReference>
<gene>
    <name evidence="6" type="ORF">IFM89_020772</name>
</gene>
<evidence type="ECO:0000256" key="2">
    <source>
        <dbReference type="ARBA" id="ARBA00004906"/>
    </source>
</evidence>
<dbReference type="AlphaFoldDB" id="A0A835HYW5"/>
<evidence type="ECO:0000313" key="6">
    <source>
        <dbReference type="EMBL" id="KAF9605893.1"/>
    </source>
</evidence>
<evidence type="ECO:0000256" key="4">
    <source>
        <dbReference type="SAM" id="Phobius"/>
    </source>
</evidence>
<accession>A0A835HYW5</accession>
<evidence type="ECO:0000256" key="3">
    <source>
        <dbReference type="ARBA" id="ARBA00022786"/>
    </source>
</evidence>
<dbReference type="UniPathway" id="UPA00143"/>
<proteinExistence type="predicted"/>